<accession>A0ABV6KGT4</accession>
<dbReference type="InterPro" id="IPR036916">
    <property type="entry name" value="Sda_sf"/>
</dbReference>
<dbReference type="Proteomes" id="UP001589838">
    <property type="component" value="Unassembled WGS sequence"/>
</dbReference>
<dbReference type="Gene3D" id="1.10.287.1100">
    <property type="entry name" value="Sporulation inhibitor A"/>
    <property type="match status" value="1"/>
</dbReference>
<gene>
    <name evidence="1" type="primary">sda</name>
    <name evidence="1" type="ORF">ACFFHM_12335</name>
</gene>
<dbReference type="RefSeq" id="WP_335958520.1">
    <property type="nucleotide sequence ID" value="NZ_JAXBLX010000002.1"/>
</dbReference>
<keyword evidence="1" id="KW-0649">Protein kinase inhibitor</keyword>
<keyword evidence="2" id="KW-1185">Reference proteome</keyword>
<name>A0ABV6KGT4_9BACI</name>
<evidence type="ECO:0000313" key="2">
    <source>
        <dbReference type="Proteomes" id="UP001589838"/>
    </source>
</evidence>
<proteinExistence type="predicted"/>
<dbReference type="Pfam" id="PF08970">
    <property type="entry name" value="Sda"/>
    <property type="match status" value="1"/>
</dbReference>
<organism evidence="1 2">
    <name type="scientific">Halalkalibacter kiskunsagensis</name>
    <dbReference type="NCBI Taxonomy" id="1548599"/>
    <lineage>
        <taxon>Bacteria</taxon>
        <taxon>Bacillati</taxon>
        <taxon>Bacillota</taxon>
        <taxon>Bacilli</taxon>
        <taxon>Bacillales</taxon>
        <taxon>Bacillaceae</taxon>
        <taxon>Halalkalibacter</taxon>
    </lineage>
</organism>
<sequence>MLQISNGDLLEAYEKAVDMNLESSFIELFEIELLLRDWDGACELTVPVTTRDLPKSMKN</sequence>
<evidence type="ECO:0000313" key="1">
    <source>
        <dbReference type="EMBL" id="MFC0471253.1"/>
    </source>
</evidence>
<dbReference type="EMBL" id="JBHLUX010000030">
    <property type="protein sequence ID" value="MFC0471253.1"/>
    <property type="molecule type" value="Genomic_DNA"/>
</dbReference>
<comment type="caution">
    <text evidence="1">The sequence shown here is derived from an EMBL/GenBank/DDBJ whole genome shotgun (WGS) entry which is preliminary data.</text>
</comment>
<dbReference type="InterPro" id="IPR015064">
    <property type="entry name" value="Sda"/>
</dbReference>
<protein>
    <submittedName>
        <fullName evidence="1">Sporulation histidine kinase inhibitor Sda</fullName>
    </submittedName>
</protein>
<reference evidence="1 2" key="1">
    <citation type="submission" date="2024-09" db="EMBL/GenBank/DDBJ databases">
        <authorList>
            <person name="Sun Q."/>
            <person name="Mori K."/>
        </authorList>
    </citation>
    <scope>NUCLEOTIDE SEQUENCE [LARGE SCALE GENOMIC DNA]</scope>
    <source>
        <strain evidence="1 2">NCAIM B.02610</strain>
    </source>
</reference>
<dbReference type="SUPFAM" id="SSF100985">
    <property type="entry name" value="Sporulation inhibitor Sda"/>
    <property type="match status" value="1"/>
</dbReference>
<dbReference type="GO" id="GO:0004860">
    <property type="term" value="F:protein kinase inhibitor activity"/>
    <property type="evidence" value="ECO:0007669"/>
    <property type="project" value="UniProtKB-KW"/>
</dbReference>